<comment type="caution">
    <text evidence="2">The sequence shown here is derived from an EMBL/GenBank/DDBJ whole genome shotgun (WGS) entry which is preliminary data.</text>
</comment>
<dbReference type="EMBL" id="ANBP01000008">
    <property type="protein sequence ID" value="KAB7757436.1"/>
    <property type="molecule type" value="Genomic_DNA"/>
</dbReference>
<feature type="compositionally biased region" description="Low complexity" evidence="1">
    <location>
        <begin position="84"/>
        <end position="98"/>
    </location>
</feature>
<dbReference type="Proteomes" id="UP000325690">
    <property type="component" value="Unassembled WGS sequence"/>
</dbReference>
<protein>
    <submittedName>
        <fullName evidence="2">Uncharacterized protein</fullName>
    </submittedName>
</protein>
<name>A0A5N5V6J8_MYCPH</name>
<evidence type="ECO:0000313" key="2">
    <source>
        <dbReference type="EMBL" id="KAB7757436.1"/>
    </source>
</evidence>
<reference evidence="2 3" key="1">
    <citation type="submission" date="2012-10" db="EMBL/GenBank/DDBJ databases">
        <title>The draft sequence of the Mycobacterium pheli genome.</title>
        <authorList>
            <person name="Pettersson B.M.F."/>
            <person name="Das S."/>
            <person name="Dasgupta S."/>
            <person name="Bhattacharya A."/>
            <person name="Kirsebom L.A."/>
        </authorList>
    </citation>
    <scope>NUCLEOTIDE SEQUENCE [LARGE SCALE GENOMIC DNA]</scope>
    <source>
        <strain evidence="2 3">CCUG 21000</strain>
    </source>
</reference>
<dbReference type="AlphaFoldDB" id="A0A5N5V6J8"/>
<feature type="region of interest" description="Disordered" evidence="1">
    <location>
        <begin position="84"/>
        <end position="104"/>
    </location>
</feature>
<organism evidence="2 3">
    <name type="scientific">Mycolicibacterium phlei DSM 43239 = CCUG 21000</name>
    <dbReference type="NCBI Taxonomy" id="1226750"/>
    <lineage>
        <taxon>Bacteria</taxon>
        <taxon>Bacillati</taxon>
        <taxon>Actinomycetota</taxon>
        <taxon>Actinomycetes</taxon>
        <taxon>Mycobacteriales</taxon>
        <taxon>Mycobacteriaceae</taxon>
        <taxon>Mycolicibacterium</taxon>
    </lineage>
</organism>
<evidence type="ECO:0000313" key="3">
    <source>
        <dbReference type="Proteomes" id="UP000325690"/>
    </source>
</evidence>
<accession>A0A5N5V6J8</accession>
<gene>
    <name evidence="2" type="ORF">MPHL21000_07640</name>
</gene>
<proteinExistence type="predicted"/>
<sequence>MAGFYLTGSINVASVDDAFKLVGSRLQPGVTRVPDGEPGDRANWVLTQADVFLKNPTLDVVDGKVRVRPGTTVADRLLVGVVAGDPGAHPPAGHLPGQHGEHRR</sequence>
<evidence type="ECO:0000256" key="1">
    <source>
        <dbReference type="SAM" id="MobiDB-lite"/>
    </source>
</evidence>
<keyword evidence="3" id="KW-1185">Reference proteome</keyword>